<sequence length="590" mass="64404">MAKQGRAKKQNKLGTGIITPMQVAFIVDCYLSDNNYSSTLSSFRSEASDLLPRTHGNTVPEGLMGLDRILDEYIRLRAQKLLMDREKQKVETVMKGMQDLIRVYHSETGEDVSVPIATYPPQITPSPSVPFFCGPNPLNSSHPSNPLSFGNMMHVPPIRNNSKSPLLPPKAGEARFSTPTYIQSSTKRKASRSIAKEPPSPKRLCTQSSSVSNIAKGVGLSSQETSTSNIAGCNKEKRPVVLSASDDNSAIQPSVQGSSVVKKLFRHPEGFQPNASSPKTPPQALTSQMDKSLSPLENSVLNAADTNCFPNVTSSSCSLISSETIIISPLKHKGYYAVERSYQVTCSPIKTCATKLGKREHVKGRLDFDKADAFESMEKPFAVDNSTSPSDAETSVGLDFDLPDFEIFDGDFLSGLLVDFCDQNEGLSGCHTENTCTLAGAEECGEHLNTPDYSISATAECIGLQGYTTILELIGYSIVYLLLLLLNDAKYLRRERCCNVNEEHRSITDCCEDELGDDMVGNSGMIDVPISILSNDAMRDHLTCYARNFEVMHGDWLNVNRSSTGGEEFDENASDFDQSILQIADVGLPV</sequence>
<reference evidence="3 4" key="1">
    <citation type="journal article" date="2021" name="Hortic Res">
        <title>Chromosome-scale assembly of the Dendrobium chrysotoxum genome enhances the understanding of orchid evolution.</title>
        <authorList>
            <person name="Zhang Y."/>
            <person name="Zhang G.Q."/>
            <person name="Zhang D."/>
            <person name="Liu X.D."/>
            <person name="Xu X.Y."/>
            <person name="Sun W.H."/>
            <person name="Yu X."/>
            <person name="Zhu X."/>
            <person name="Wang Z.W."/>
            <person name="Zhao X."/>
            <person name="Zhong W.Y."/>
            <person name="Chen H."/>
            <person name="Yin W.L."/>
            <person name="Huang T."/>
            <person name="Niu S.C."/>
            <person name="Liu Z.J."/>
        </authorList>
    </citation>
    <scope>NUCLEOTIDE SEQUENCE [LARGE SCALE GENOMIC DNA]</scope>
    <source>
        <strain evidence="3">Lindl</strain>
    </source>
</reference>
<evidence type="ECO:0000256" key="1">
    <source>
        <dbReference type="SAM" id="MobiDB-lite"/>
    </source>
</evidence>
<keyword evidence="4" id="KW-1185">Reference proteome</keyword>
<feature type="compositionally biased region" description="Polar residues" evidence="1">
    <location>
        <begin position="273"/>
        <end position="290"/>
    </location>
</feature>
<evidence type="ECO:0000313" key="3">
    <source>
        <dbReference type="EMBL" id="KAH0460748.1"/>
    </source>
</evidence>
<dbReference type="Proteomes" id="UP000775213">
    <property type="component" value="Unassembled WGS sequence"/>
</dbReference>
<dbReference type="EMBL" id="JAGFBR010000009">
    <property type="protein sequence ID" value="KAH0460748.1"/>
    <property type="molecule type" value="Genomic_DNA"/>
</dbReference>
<feature type="region of interest" description="Disordered" evidence="1">
    <location>
        <begin position="173"/>
        <end position="210"/>
    </location>
</feature>
<name>A0AAV7GYY6_DENCH</name>
<accession>A0AAV7GYY6</accession>
<proteinExistence type="predicted"/>
<dbReference type="PANTHER" id="PTHR35117">
    <property type="entry name" value="MYOSIN-M HEAVY PROTEIN"/>
    <property type="match status" value="1"/>
</dbReference>
<dbReference type="PANTHER" id="PTHR35117:SF1">
    <property type="entry name" value="MYOSIN-M HEAVY PROTEIN"/>
    <property type="match status" value="1"/>
</dbReference>
<evidence type="ECO:0008006" key="5">
    <source>
        <dbReference type="Google" id="ProtNLM"/>
    </source>
</evidence>
<feature type="transmembrane region" description="Helical" evidence="2">
    <location>
        <begin position="464"/>
        <end position="486"/>
    </location>
</feature>
<evidence type="ECO:0000256" key="2">
    <source>
        <dbReference type="SAM" id="Phobius"/>
    </source>
</evidence>
<keyword evidence="2" id="KW-0472">Membrane</keyword>
<comment type="caution">
    <text evidence="3">The sequence shown here is derived from an EMBL/GenBank/DDBJ whole genome shotgun (WGS) entry which is preliminary data.</text>
</comment>
<evidence type="ECO:0000313" key="4">
    <source>
        <dbReference type="Proteomes" id="UP000775213"/>
    </source>
</evidence>
<keyword evidence="2" id="KW-1133">Transmembrane helix</keyword>
<organism evidence="3 4">
    <name type="scientific">Dendrobium chrysotoxum</name>
    <name type="common">Orchid</name>
    <dbReference type="NCBI Taxonomy" id="161865"/>
    <lineage>
        <taxon>Eukaryota</taxon>
        <taxon>Viridiplantae</taxon>
        <taxon>Streptophyta</taxon>
        <taxon>Embryophyta</taxon>
        <taxon>Tracheophyta</taxon>
        <taxon>Spermatophyta</taxon>
        <taxon>Magnoliopsida</taxon>
        <taxon>Liliopsida</taxon>
        <taxon>Asparagales</taxon>
        <taxon>Orchidaceae</taxon>
        <taxon>Epidendroideae</taxon>
        <taxon>Malaxideae</taxon>
        <taxon>Dendrobiinae</taxon>
        <taxon>Dendrobium</taxon>
    </lineage>
</organism>
<protein>
    <recommendedName>
        <fullName evidence="5">LisH domain-containing protein</fullName>
    </recommendedName>
</protein>
<keyword evidence="2" id="KW-0812">Transmembrane</keyword>
<dbReference type="AlphaFoldDB" id="A0AAV7GYY6"/>
<feature type="region of interest" description="Disordered" evidence="1">
    <location>
        <begin position="269"/>
        <end position="290"/>
    </location>
</feature>
<gene>
    <name evidence="3" type="ORF">IEQ34_008323</name>
</gene>